<dbReference type="PhylomeDB" id="A0A0W0E307"/>
<evidence type="ECO:0000256" key="3">
    <source>
        <dbReference type="ARBA" id="ARBA00022448"/>
    </source>
</evidence>
<dbReference type="VEuPathDB" id="FungiDB:B1J91_K06589g"/>
<evidence type="ECO:0000256" key="4">
    <source>
        <dbReference type="ARBA" id="ARBA00022824"/>
    </source>
</evidence>
<reference evidence="8 9" key="1">
    <citation type="submission" date="2015-10" db="EMBL/GenBank/DDBJ databases">
        <title>Draft genomes sequences of Candida glabrata isolates 1A, 1B, 2A, 2B, 3A and 3B.</title>
        <authorList>
            <person name="Haavelsrud O.E."/>
            <person name="Gaustad P."/>
        </authorList>
    </citation>
    <scope>NUCLEOTIDE SEQUENCE [LARGE SCALE GENOMIC DNA]</scope>
    <source>
        <strain evidence="8">910700640</strain>
    </source>
</reference>
<dbReference type="GO" id="GO:0005783">
    <property type="term" value="C:endoplasmic reticulum"/>
    <property type="evidence" value="ECO:0007669"/>
    <property type="project" value="UniProtKB-SubCell"/>
</dbReference>
<dbReference type="VEuPathDB" id="FungiDB:GWK60_K06435"/>
<evidence type="ECO:0000256" key="2">
    <source>
        <dbReference type="ARBA" id="ARBA00006218"/>
    </source>
</evidence>
<evidence type="ECO:0000256" key="6">
    <source>
        <dbReference type="ARBA" id="ARBA00023034"/>
    </source>
</evidence>
<dbReference type="OrthoDB" id="10254842at2759"/>
<dbReference type="InterPro" id="IPR007194">
    <property type="entry name" value="TRAPP_component"/>
</dbReference>
<dbReference type="PANTHER" id="PTHR20902">
    <property type="entry name" value="41-2 PROTEIN ANTIGEN-RELATED"/>
    <property type="match status" value="1"/>
</dbReference>
<dbReference type="GO" id="GO:1990070">
    <property type="term" value="C:TRAPPI protein complex"/>
    <property type="evidence" value="ECO:0007669"/>
    <property type="project" value="EnsemblFungi"/>
</dbReference>
<gene>
    <name evidence="8" type="ORF">AO440_003532</name>
</gene>
<evidence type="ECO:0000313" key="8">
    <source>
        <dbReference type="EMBL" id="KTA95043.1"/>
    </source>
</evidence>
<comment type="subcellular location">
    <subcellularLocation>
        <location evidence="1">Endoplasmic reticulum</location>
    </subcellularLocation>
    <subcellularLocation>
        <location evidence="7">Golgi apparatus</location>
        <location evidence="7">cis-Golgi network</location>
    </subcellularLocation>
</comment>
<dbReference type="SUPFAM" id="SSF111126">
    <property type="entry name" value="Ligand-binding domain in the NO signalling and Golgi transport"/>
    <property type="match status" value="1"/>
</dbReference>
<evidence type="ECO:0000256" key="1">
    <source>
        <dbReference type="ARBA" id="ARBA00004240"/>
    </source>
</evidence>
<dbReference type="Pfam" id="PF04051">
    <property type="entry name" value="TRAPP"/>
    <property type="match status" value="1"/>
</dbReference>
<dbReference type="PIRSF" id="PIRSF017479">
    <property type="entry name" value="TRAPP_I_complex_Trs31"/>
    <property type="match status" value="1"/>
</dbReference>
<proteinExistence type="inferred from homology"/>
<dbReference type="AlphaFoldDB" id="A0A0W0E307"/>
<dbReference type="GO" id="GO:0005085">
    <property type="term" value="F:guanyl-nucleotide exchange factor activity"/>
    <property type="evidence" value="ECO:0007669"/>
    <property type="project" value="EnsemblFungi"/>
</dbReference>
<protein>
    <recommendedName>
        <fullName evidence="7">Trafficking protein particle complex subunit</fullName>
    </recommendedName>
</protein>
<keyword evidence="4 7" id="KW-0256">Endoplasmic reticulum</keyword>
<dbReference type="VEuPathDB" id="FungiDB:CAGL0K06589g"/>
<keyword evidence="6 7" id="KW-0333">Golgi apparatus</keyword>
<dbReference type="GO" id="GO:1990072">
    <property type="term" value="C:TRAPPIII protein complex"/>
    <property type="evidence" value="ECO:0007669"/>
    <property type="project" value="EnsemblFungi"/>
</dbReference>
<evidence type="ECO:0000256" key="5">
    <source>
        <dbReference type="ARBA" id="ARBA00022892"/>
    </source>
</evidence>
<name>A0A0W0E307_CANGB</name>
<accession>A0A0W0E307</accession>
<comment type="subunit">
    <text evidence="7">Part of the multisubunit TRAPP (transport protein particle) complex.</text>
</comment>
<comment type="similarity">
    <text evidence="2 7">Belongs to the TRAPP small subunits family. BET3 subfamily.</text>
</comment>
<keyword evidence="3 7" id="KW-0813">Transport</keyword>
<comment type="function">
    <text evidence="7">Plays a key role in the late stages of endoplasmic reticulum to Golgi traffic.</text>
</comment>
<dbReference type="GO" id="GO:1990071">
    <property type="term" value="C:TRAPPII protein complex"/>
    <property type="evidence" value="ECO:0007669"/>
    <property type="project" value="EnsemblFungi"/>
</dbReference>
<dbReference type="VEuPathDB" id="FungiDB:GVI51_K06435"/>
<dbReference type="OMA" id="YMVKFDD"/>
<dbReference type="InterPro" id="IPR024096">
    <property type="entry name" value="NO_sig/Golgi_transp_ligand-bd"/>
</dbReference>
<dbReference type="PANTHER" id="PTHR20902:SF0">
    <property type="entry name" value="TRAFFICKING PROTEIN PARTICLE COMPLEX SUBUNIT 5"/>
    <property type="match status" value="1"/>
</dbReference>
<evidence type="ECO:0000256" key="7">
    <source>
        <dbReference type="PIRNR" id="PIRNR017479"/>
    </source>
</evidence>
<sequence length="221" mass="25181">MNTIYNESLIFKKKEVSLSAMTFLYQEMISNIHNDCKDINEFETRLSKMGYNIGLRLIELLNFRASATFTSKNFLSSGSNTSNGSSDATITASDQESSLTSFINRMRRRDLKILDVLQFIHGSLWSYLFGHVSNDLVKSSERENEYMIVDNKPKLTQFISGKNVSCDYFVCGIIHGYLTSAGFPCKVTPHSMPQDGHDNRVVFLIQFDKQVLEREGLRISQ</sequence>
<dbReference type="GO" id="GO:0006888">
    <property type="term" value="P:endoplasmic reticulum to Golgi vesicle-mediated transport"/>
    <property type="evidence" value="ECO:0007669"/>
    <property type="project" value="EnsemblFungi"/>
</dbReference>
<dbReference type="Gene3D" id="3.30.1380.20">
    <property type="entry name" value="Trafficking protein particle complex subunit 3"/>
    <property type="match status" value="1"/>
</dbReference>
<evidence type="ECO:0000313" key="9">
    <source>
        <dbReference type="Proteomes" id="UP000054886"/>
    </source>
</evidence>
<dbReference type="VEuPathDB" id="FungiDB:GW608_K06413"/>
<dbReference type="EMBL" id="LLZZ01000194">
    <property type="protein sequence ID" value="KTA95043.1"/>
    <property type="molecule type" value="Genomic_DNA"/>
</dbReference>
<dbReference type="CDD" id="cd14943">
    <property type="entry name" value="TRAPPC5_Trs31"/>
    <property type="match status" value="1"/>
</dbReference>
<organism evidence="8 9">
    <name type="scientific">Candida glabrata</name>
    <name type="common">Yeast</name>
    <name type="synonym">Torulopsis glabrata</name>
    <dbReference type="NCBI Taxonomy" id="5478"/>
    <lineage>
        <taxon>Eukaryota</taxon>
        <taxon>Fungi</taxon>
        <taxon>Dikarya</taxon>
        <taxon>Ascomycota</taxon>
        <taxon>Saccharomycotina</taxon>
        <taxon>Saccharomycetes</taxon>
        <taxon>Saccharomycetales</taxon>
        <taxon>Saccharomycetaceae</taxon>
        <taxon>Nakaseomyces</taxon>
    </lineage>
</organism>
<comment type="caution">
    <text evidence="8">The sequence shown here is derived from an EMBL/GenBank/DDBJ whole genome shotgun (WGS) entry which is preliminary data.</text>
</comment>
<dbReference type="InterPro" id="IPR016696">
    <property type="entry name" value="TRAPP-I_su5"/>
</dbReference>
<keyword evidence="5 7" id="KW-0931">ER-Golgi transport</keyword>
<dbReference type="Proteomes" id="UP000054886">
    <property type="component" value="Unassembled WGS sequence"/>
</dbReference>